<gene>
    <name evidence="2" type="ORF">AAFF_G00365350</name>
</gene>
<evidence type="ECO:0000313" key="2">
    <source>
        <dbReference type="EMBL" id="KAJ8366219.1"/>
    </source>
</evidence>
<sequence length="92" mass="10310">MEEEEDDGDGEGGHGGGESGRAWIALLEELERMKAGSVEEKVNALWEATQAKQHFQKETKRLWEEARRSKALLSKEKAGIEEEREGEGGARR</sequence>
<feature type="region of interest" description="Disordered" evidence="1">
    <location>
        <begin position="1"/>
        <end position="21"/>
    </location>
</feature>
<dbReference type="EMBL" id="JAINUG010000626">
    <property type="protein sequence ID" value="KAJ8366219.1"/>
    <property type="molecule type" value="Genomic_DNA"/>
</dbReference>
<keyword evidence="3" id="KW-1185">Reference proteome</keyword>
<feature type="compositionally biased region" description="Acidic residues" evidence="1">
    <location>
        <begin position="1"/>
        <end position="10"/>
    </location>
</feature>
<proteinExistence type="predicted"/>
<evidence type="ECO:0000313" key="3">
    <source>
        <dbReference type="Proteomes" id="UP001221898"/>
    </source>
</evidence>
<reference evidence="2" key="1">
    <citation type="journal article" date="2023" name="Science">
        <title>Genome structures resolve the early diversification of teleost fishes.</title>
        <authorList>
            <person name="Parey E."/>
            <person name="Louis A."/>
            <person name="Montfort J."/>
            <person name="Bouchez O."/>
            <person name="Roques C."/>
            <person name="Iampietro C."/>
            <person name="Lluch J."/>
            <person name="Castinel A."/>
            <person name="Donnadieu C."/>
            <person name="Desvignes T."/>
            <person name="Floi Bucao C."/>
            <person name="Jouanno E."/>
            <person name="Wen M."/>
            <person name="Mejri S."/>
            <person name="Dirks R."/>
            <person name="Jansen H."/>
            <person name="Henkel C."/>
            <person name="Chen W.J."/>
            <person name="Zahm M."/>
            <person name="Cabau C."/>
            <person name="Klopp C."/>
            <person name="Thompson A.W."/>
            <person name="Robinson-Rechavi M."/>
            <person name="Braasch I."/>
            <person name="Lecointre G."/>
            <person name="Bobe J."/>
            <person name="Postlethwait J.H."/>
            <person name="Berthelot C."/>
            <person name="Roest Crollius H."/>
            <person name="Guiguen Y."/>
        </authorList>
    </citation>
    <scope>NUCLEOTIDE SEQUENCE</scope>
    <source>
        <strain evidence="2">NC1722</strain>
    </source>
</reference>
<comment type="caution">
    <text evidence="2">The sequence shown here is derived from an EMBL/GenBank/DDBJ whole genome shotgun (WGS) entry which is preliminary data.</text>
</comment>
<accession>A0AAD7VZC1</accession>
<protein>
    <submittedName>
        <fullName evidence="2">Uncharacterized protein</fullName>
    </submittedName>
</protein>
<name>A0AAD7VZC1_9TELE</name>
<dbReference type="AlphaFoldDB" id="A0AAD7VZC1"/>
<dbReference type="Proteomes" id="UP001221898">
    <property type="component" value="Unassembled WGS sequence"/>
</dbReference>
<evidence type="ECO:0000256" key="1">
    <source>
        <dbReference type="SAM" id="MobiDB-lite"/>
    </source>
</evidence>
<organism evidence="2 3">
    <name type="scientific">Aldrovandia affinis</name>
    <dbReference type="NCBI Taxonomy" id="143900"/>
    <lineage>
        <taxon>Eukaryota</taxon>
        <taxon>Metazoa</taxon>
        <taxon>Chordata</taxon>
        <taxon>Craniata</taxon>
        <taxon>Vertebrata</taxon>
        <taxon>Euteleostomi</taxon>
        <taxon>Actinopterygii</taxon>
        <taxon>Neopterygii</taxon>
        <taxon>Teleostei</taxon>
        <taxon>Notacanthiformes</taxon>
        <taxon>Halosauridae</taxon>
        <taxon>Aldrovandia</taxon>
    </lineage>
</organism>